<dbReference type="NCBIfam" id="TIGR00494">
    <property type="entry name" value="crcB"/>
    <property type="match status" value="1"/>
</dbReference>
<evidence type="ECO:0000256" key="11">
    <source>
        <dbReference type="HAMAP-Rule" id="MF_00454"/>
    </source>
</evidence>
<keyword evidence="7 11" id="KW-0472">Membrane</keyword>
<evidence type="ECO:0000256" key="10">
    <source>
        <dbReference type="ARBA" id="ARBA00035585"/>
    </source>
</evidence>
<keyword evidence="5 11" id="KW-1133">Transmembrane helix</keyword>
<evidence type="ECO:0000256" key="4">
    <source>
        <dbReference type="ARBA" id="ARBA00022692"/>
    </source>
</evidence>
<dbReference type="GO" id="GO:0140114">
    <property type="term" value="P:cellular detoxification of fluoride"/>
    <property type="evidence" value="ECO:0007669"/>
    <property type="project" value="UniProtKB-UniRule"/>
</dbReference>
<dbReference type="PANTHER" id="PTHR28259">
    <property type="entry name" value="FLUORIDE EXPORT PROTEIN 1-RELATED"/>
    <property type="match status" value="1"/>
</dbReference>
<gene>
    <name evidence="11 12" type="primary">crcB</name>
    <name evidence="11" type="synonym">fluC</name>
    <name evidence="12" type="ORF">ENQ87_07410</name>
</gene>
<evidence type="ECO:0000256" key="2">
    <source>
        <dbReference type="ARBA" id="ARBA00022475"/>
    </source>
</evidence>
<keyword evidence="8 11" id="KW-0407">Ion channel</keyword>
<feature type="binding site" evidence="11">
    <location>
        <position position="78"/>
    </location>
    <ligand>
        <name>Na(+)</name>
        <dbReference type="ChEBI" id="CHEBI:29101"/>
        <note>structural</note>
    </ligand>
</feature>
<reference evidence="12" key="1">
    <citation type="journal article" date="2020" name="mSystems">
        <title>Genome- and Community-Level Interaction Insights into Carbon Utilization and Element Cycling Functions of Hydrothermarchaeota in Hydrothermal Sediment.</title>
        <authorList>
            <person name="Zhou Z."/>
            <person name="Liu Y."/>
            <person name="Xu W."/>
            <person name="Pan J."/>
            <person name="Luo Z.H."/>
            <person name="Li M."/>
        </authorList>
    </citation>
    <scope>NUCLEOTIDE SEQUENCE [LARGE SCALE GENOMIC DNA]</scope>
    <source>
        <strain evidence="12">SpSt-349</strain>
    </source>
</reference>
<keyword evidence="11" id="KW-0479">Metal-binding</keyword>
<comment type="subcellular location">
    <subcellularLocation>
        <location evidence="1 11">Cell membrane</location>
        <topology evidence="1 11">Multi-pass membrane protein</topology>
    </subcellularLocation>
</comment>
<dbReference type="EMBL" id="DSOV01000033">
    <property type="protein sequence ID" value="HEN42190.1"/>
    <property type="molecule type" value="Genomic_DNA"/>
</dbReference>
<sequence length="124" mass="13209">MLTIVAIALFGALGCLARYLLSGWVHDLAGRGFPYGTLAVNVAGAFLIGLIMEFGLRTTLISQELRAGLTIGFLGGLTTFSTFSYETFRLLEDGEFVTAAVNVLASVLVCLTCTWGGIMTARHL</sequence>
<comment type="caution">
    <text evidence="12">The sequence shown here is derived from an EMBL/GenBank/DDBJ whole genome shotgun (WGS) entry which is preliminary data.</text>
</comment>
<evidence type="ECO:0000256" key="8">
    <source>
        <dbReference type="ARBA" id="ARBA00023303"/>
    </source>
</evidence>
<feature type="binding site" evidence="11">
    <location>
        <position position="75"/>
    </location>
    <ligand>
        <name>Na(+)</name>
        <dbReference type="ChEBI" id="CHEBI:29101"/>
        <note>structural</note>
    </ligand>
</feature>
<dbReference type="Pfam" id="PF02537">
    <property type="entry name" value="CRCB"/>
    <property type="match status" value="1"/>
</dbReference>
<feature type="transmembrane region" description="Helical" evidence="11">
    <location>
        <begin position="97"/>
        <end position="118"/>
    </location>
</feature>
<dbReference type="GO" id="GO:0005886">
    <property type="term" value="C:plasma membrane"/>
    <property type="evidence" value="ECO:0007669"/>
    <property type="project" value="UniProtKB-SubCell"/>
</dbReference>
<name>A0A831XFE2_GEOME</name>
<dbReference type="InterPro" id="IPR003691">
    <property type="entry name" value="FluC"/>
</dbReference>
<evidence type="ECO:0000256" key="7">
    <source>
        <dbReference type="ARBA" id="ARBA00023136"/>
    </source>
</evidence>
<organism evidence="12">
    <name type="scientific">Geobacter metallireducens</name>
    <dbReference type="NCBI Taxonomy" id="28232"/>
    <lineage>
        <taxon>Bacteria</taxon>
        <taxon>Pseudomonadati</taxon>
        <taxon>Thermodesulfobacteriota</taxon>
        <taxon>Desulfuromonadia</taxon>
        <taxon>Geobacterales</taxon>
        <taxon>Geobacteraceae</taxon>
        <taxon>Geobacter</taxon>
    </lineage>
</organism>
<evidence type="ECO:0000313" key="12">
    <source>
        <dbReference type="EMBL" id="HEN42190.1"/>
    </source>
</evidence>
<keyword evidence="4 11" id="KW-0812">Transmembrane</keyword>
<evidence type="ECO:0000256" key="1">
    <source>
        <dbReference type="ARBA" id="ARBA00004651"/>
    </source>
</evidence>
<dbReference type="GO" id="GO:0062054">
    <property type="term" value="F:fluoride channel activity"/>
    <property type="evidence" value="ECO:0007669"/>
    <property type="project" value="UniProtKB-UniRule"/>
</dbReference>
<comment type="function">
    <text evidence="11">Fluoride-specific ion channel. Important for reducing fluoride concentration in the cell, thus reducing its toxicity.</text>
</comment>
<proteinExistence type="inferred from homology"/>
<keyword evidence="6 11" id="KW-0406">Ion transport</keyword>
<dbReference type="PANTHER" id="PTHR28259:SF1">
    <property type="entry name" value="FLUORIDE EXPORT PROTEIN 1-RELATED"/>
    <property type="match status" value="1"/>
</dbReference>
<evidence type="ECO:0000256" key="3">
    <source>
        <dbReference type="ARBA" id="ARBA00022519"/>
    </source>
</evidence>
<keyword evidence="2 11" id="KW-1003">Cell membrane</keyword>
<comment type="activity regulation">
    <text evidence="11">Na(+) is not transported, but it plays an essential structural role and its presence is essential for fluoride channel function.</text>
</comment>
<dbReference type="HAMAP" id="MF_00454">
    <property type="entry name" value="FluC"/>
    <property type="match status" value="1"/>
</dbReference>
<accession>A0A831XFE2</accession>
<evidence type="ECO:0000256" key="9">
    <source>
        <dbReference type="ARBA" id="ARBA00035120"/>
    </source>
</evidence>
<evidence type="ECO:0000256" key="6">
    <source>
        <dbReference type="ARBA" id="ARBA00023065"/>
    </source>
</evidence>
<dbReference type="AlphaFoldDB" id="A0A831XFE2"/>
<feature type="transmembrane region" description="Helical" evidence="11">
    <location>
        <begin position="67"/>
        <end position="85"/>
    </location>
</feature>
<protein>
    <recommendedName>
        <fullName evidence="11">Fluoride-specific ion channel FluC</fullName>
    </recommendedName>
</protein>
<evidence type="ECO:0000256" key="5">
    <source>
        <dbReference type="ARBA" id="ARBA00022989"/>
    </source>
</evidence>
<comment type="catalytic activity">
    <reaction evidence="10">
        <text>fluoride(in) = fluoride(out)</text>
        <dbReference type="Rhea" id="RHEA:76159"/>
        <dbReference type="ChEBI" id="CHEBI:17051"/>
    </reaction>
    <physiologicalReaction direction="left-to-right" evidence="10">
        <dbReference type="Rhea" id="RHEA:76160"/>
    </physiologicalReaction>
</comment>
<keyword evidence="11" id="KW-0813">Transport</keyword>
<comment type="similarity">
    <text evidence="9 11">Belongs to the fluoride channel Fluc/FEX (TC 1.A.43) family.</text>
</comment>
<feature type="transmembrane region" description="Helical" evidence="11">
    <location>
        <begin position="33"/>
        <end position="55"/>
    </location>
</feature>
<keyword evidence="11" id="KW-0915">Sodium</keyword>
<keyword evidence="3" id="KW-0997">Cell inner membrane</keyword>
<dbReference type="GO" id="GO:0046872">
    <property type="term" value="F:metal ion binding"/>
    <property type="evidence" value="ECO:0007669"/>
    <property type="project" value="UniProtKB-KW"/>
</dbReference>